<sequence length="348" mass="39131">MSVVNFASPPCKYTDLSTVCISTHILVTLALLDAANDKDCEVQEQVCKSMLTLGKRQPERVLAMCQEYLLKHPKLVVGHRVVVLQTMELIVGCRIEDVGSERIKSIICLASDEMTRSKVDIVPDWQQASSNILVAVGNKHINDIMEEILSKFQPGVLPHFYVVQTLAQLSESNVYGMVPFLNAILGTMLPMLNMAKHDNMKWVFSSALAHFSDSILEYLANLDKAPDPTVRKDTFSSEMSAAFDVLFNHWFQSRDSKLRLMVAEALGSMCHLMGSEKLEEQIQRLIPAILSLYKKHSNEYYIISKSLCQVLDASVSMSSRVLETQVDGLMFALHQQVPVHHQDPNRHI</sequence>
<protein>
    <recommendedName>
        <fullName evidence="6">Maestro heat-like repeat family member 1</fullName>
    </recommendedName>
</protein>
<dbReference type="InterPro" id="IPR045206">
    <property type="entry name" value="Maestro_heat-like_prot"/>
</dbReference>
<dbReference type="Pfam" id="PF23221">
    <property type="entry name" value="HEAT_MROH2B_1st"/>
    <property type="match status" value="1"/>
</dbReference>
<evidence type="ECO:0000313" key="5">
    <source>
        <dbReference type="Proteomes" id="UP000472271"/>
    </source>
</evidence>
<accession>A0A672ZZ51</accession>
<feature type="domain" description="MROH2B-like HEAT-repeats" evidence="2">
    <location>
        <begin position="273"/>
        <end position="340"/>
    </location>
</feature>
<name>A0A672ZZ51_9TELE</name>
<keyword evidence="5" id="KW-1185">Reference proteome</keyword>
<dbReference type="Pfam" id="PF23210">
    <property type="entry name" value="HEAT_Maestro_2"/>
    <property type="match status" value="1"/>
</dbReference>
<dbReference type="AlphaFoldDB" id="A0A672ZZ51"/>
<evidence type="ECO:0000256" key="1">
    <source>
        <dbReference type="ARBA" id="ARBA00022737"/>
    </source>
</evidence>
<dbReference type="InterPro" id="IPR056282">
    <property type="entry name" value="MROH2B-like_N_HEAT"/>
</dbReference>
<dbReference type="Proteomes" id="UP000472271">
    <property type="component" value="Chromosome 16"/>
</dbReference>
<dbReference type="InterPro" id="IPR011989">
    <property type="entry name" value="ARM-like"/>
</dbReference>
<reference evidence="4" key="2">
    <citation type="submission" date="2025-08" db="UniProtKB">
        <authorList>
            <consortium name="Ensembl"/>
        </authorList>
    </citation>
    <scope>IDENTIFICATION</scope>
</reference>
<dbReference type="InterPro" id="IPR016024">
    <property type="entry name" value="ARM-type_fold"/>
</dbReference>
<dbReference type="PANTHER" id="PTHR23120:SF0">
    <property type="entry name" value="MAESTRO HEAT-LIKE REPEAT FAMILY MEMBER 1"/>
    <property type="match status" value="1"/>
</dbReference>
<feature type="domain" description="MROH2B-like N-terminal HEAT-repeats" evidence="3">
    <location>
        <begin position="51"/>
        <end position="270"/>
    </location>
</feature>
<dbReference type="Gene3D" id="1.25.10.10">
    <property type="entry name" value="Leucine-rich Repeat Variant"/>
    <property type="match status" value="1"/>
</dbReference>
<organism evidence="4 5">
    <name type="scientific">Sphaeramia orbicularis</name>
    <name type="common">orbiculate cardinalfish</name>
    <dbReference type="NCBI Taxonomy" id="375764"/>
    <lineage>
        <taxon>Eukaryota</taxon>
        <taxon>Metazoa</taxon>
        <taxon>Chordata</taxon>
        <taxon>Craniata</taxon>
        <taxon>Vertebrata</taxon>
        <taxon>Euteleostomi</taxon>
        <taxon>Actinopterygii</taxon>
        <taxon>Neopterygii</taxon>
        <taxon>Teleostei</taxon>
        <taxon>Neoteleostei</taxon>
        <taxon>Acanthomorphata</taxon>
        <taxon>Gobiaria</taxon>
        <taxon>Kurtiformes</taxon>
        <taxon>Apogonoidei</taxon>
        <taxon>Apogonidae</taxon>
        <taxon>Apogoninae</taxon>
        <taxon>Sphaeramia</taxon>
    </lineage>
</organism>
<dbReference type="PANTHER" id="PTHR23120">
    <property type="entry name" value="MAESTRO-RELATED HEAT DOMAIN-CONTAINING"/>
    <property type="match status" value="1"/>
</dbReference>
<evidence type="ECO:0000313" key="4">
    <source>
        <dbReference type="Ensembl" id="ENSSORP00005021598.1"/>
    </source>
</evidence>
<evidence type="ECO:0000259" key="3">
    <source>
        <dbReference type="Pfam" id="PF23221"/>
    </source>
</evidence>
<reference evidence="4" key="1">
    <citation type="submission" date="2019-06" db="EMBL/GenBank/DDBJ databases">
        <authorList>
            <consortium name="Wellcome Sanger Institute Data Sharing"/>
        </authorList>
    </citation>
    <scope>NUCLEOTIDE SEQUENCE [LARGE SCALE GENOMIC DNA]</scope>
</reference>
<dbReference type="SUPFAM" id="SSF48371">
    <property type="entry name" value="ARM repeat"/>
    <property type="match status" value="1"/>
</dbReference>
<dbReference type="InterPro" id="IPR055408">
    <property type="entry name" value="HEAT_MROH2B-like"/>
</dbReference>
<dbReference type="InParanoid" id="A0A672ZZ51"/>
<dbReference type="GO" id="GO:0005737">
    <property type="term" value="C:cytoplasm"/>
    <property type="evidence" value="ECO:0007669"/>
    <property type="project" value="TreeGrafter"/>
</dbReference>
<keyword evidence="1" id="KW-0677">Repeat</keyword>
<evidence type="ECO:0000259" key="2">
    <source>
        <dbReference type="Pfam" id="PF23210"/>
    </source>
</evidence>
<reference evidence="4" key="3">
    <citation type="submission" date="2025-09" db="UniProtKB">
        <authorList>
            <consortium name="Ensembl"/>
        </authorList>
    </citation>
    <scope>IDENTIFICATION</scope>
</reference>
<evidence type="ECO:0008006" key="6">
    <source>
        <dbReference type="Google" id="ProtNLM"/>
    </source>
</evidence>
<dbReference type="Ensembl" id="ENSSORT00005022244.1">
    <property type="protein sequence ID" value="ENSSORP00005021598.1"/>
    <property type="gene ID" value="ENSSORG00005010573.1"/>
</dbReference>
<proteinExistence type="predicted"/>